<keyword evidence="5" id="KW-1185">Reference proteome</keyword>
<dbReference type="Proteomes" id="UP001589858">
    <property type="component" value="Unassembled WGS sequence"/>
</dbReference>
<feature type="domain" description="Outer membrane protein assembly factor BamE" evidence="3">
    <location>
        <begin position="36"/>
        <end position="109"/>
    </location>
</feature>
<organism evidence="4 5">
    <name type="scientific">Novosphingobium clariflavum</name>
    <dbReference type="NCBI Taxonomy" id="2029884"/>
    <lineage>
        <taxon>Bacteria</taxon>
        <taxon>Pseudomonadati</taxon>
        <taxon>Pseudomonadota</taxon>
        <taxon>Alphaproteobacteria</taxon>
        <taxon>Sphingomonadales</taxon>
        <taxon>Sphingomonadaceae</taxon>
        <taxon>Novosphingobium</taxon>
    </lineage>
</organism>
<evidence type="ECO:0000259" key="3">
    <source>
        <dbReference type="Pfam" id="PF04355"/>
    </source>
</evidence>
<comment type="caution">
    <text evidence="4">The sequence shown here is derived from an EMBL/GenBank/DDBJ whole genome shotgun (WGS) entry which is preliminary data.</text>
</comment>
<dbReference type="Gene3D" id="3.30.1450.10">
    <property type="match status" value="1"/>
</dbReference>
<protein>
    <submittedName>
        <fullName evidence="4">Outer membrane protein assembly factor BamE</fullName>
    </submittedName>
</protein>
<evidence type="ECO:0000256" key="1">
    <source>
        <dbReference type="ARBA" id="ARBA00022729"/>
    </source>
</evidence>
<gene>
    <name evidence="4" type="ORF">ACFFF8_20740</name>
</gene>
<dbReference type="InterPro" id="IPR007450">
    <property type="entry name" value="BamE_dom"/>
</dbReference>
<name>A0ABV6SCS9_9SPHN</name>
<keyword evidence="1" id="KW-0732">Signal</keyword>
<evidence type="ECO:0000313" key="5">
    <source>
        <dbReference type="Proteomes" id="UP001589858"/>
    </source>
</evidence>
<proteinExistence type="predicted"/>
<dbReference type="Pfam" id="PF04355">
    <property type="entry name" value="BamE"/>
    <property type="match status" value="1"/>
</dbReference>
<dbReference type="InterPro" id="IPR037873">
    <property type="entry name" value="BamE-like"/>
</dbReference>
<dbReference type="PROSITE" id="PS51257">
    <property type="entry name" value="PROKAR_LIPOPROTEIN"/>
    <property type="match status" value="1"/>
</dbReference>
<evidence type="ECO:0000256" key="2">
    <source>
        <dbReference type="ARBA" id="ARBA00023136"/>
    </source>
</evidence>
<evidence type="ECO:0000313" key="4">
    <source>
        <dbReference type="EMBL" id="MFC0687014.1"/>
    </source>
</evidence>
<reference evidence="4 5" key="1">
    <citation type="submission" date="2024-09" db="EMBL/GenBank/DDBJ databases">
        <authorList>
            <person name="Sun Q."/>
            <person name="Mori K."/>
        </authorList>
    </citation>
    <scope>NUCLEOTIDE SEQUENCE [LARGE SCALE GENOMIC DNA]</scope>
    <source>
        <strain evidence="4 5">CICC 11035S</strain>
    </source>
</reference>
<dbReference type="EMBL" id="JBHLTM010000081">
    <property type="protein sequence ID" value="MFC0687014.1"/>
    <property type="molecule type" value="Genomic_DNA"/>
</dbReference>
<keyword evidence="2" id="KW-0472">Membrane</keyword>
<dbReference type="RefSeq" id="WP_267221018.1">
    <property type="nucleotide sequence ID" value="NZ_JAPCWC010000009.1"/>
</dbReference>
<accession>A0ABV6SCS9</accession>
<sequence>MRGSGHGSGLRVKTAGVVLALAALTGGCTSIRDHRGYLVDQTLVDSVSPGVDNRQSVERTLGRPTFVSQFGEKDYYYVSQTVKTPPFGRPRTAEQTILRVRFDPAGNVVAVDKKGIDDVARIRPEGDTTPTLGRHRGLLEDLFGNIGQVGAAGMGTGTQPTGPGPNGS</sequence>